<dbReference type="InterPro" id="IPR036397">
    <property type="entry name" value="RNaseH_sf"/>
</dbReference>
<dbReference type="InterPro" id="IPR001584">
    <property type="entry name" value="Integrase_cat-core"/>
</dbReference>
<dbReference type="GO" id="GO:0003676">
    <property type="term" value="F:nucleic acid binding"/>
    <property type="evidence" value="ECO:0007669"/>
    <property type="project" value="InterPro"/>
</dbReference>
<dbReference type="EMBL" id="FRAI01000005">
    <property type="protein sequence ID" value="SHJ54348.1"/>
    <property type="molecule type" value="Genomic_DNA"/>
</dbReference>
<dbReference type="AlphaFoldDB" id="A0A1M6K5Z0"/>
<dbReference type="PANTHER" id="PTHR46889:SF4">
    <property type="entry name" value="TRANSPOSASE INSO FOR INSERTION SEQUENCE ELEMENT IS911B-RELATED"/>
    <property type="match status" value="1"/>
</dbReference>
<dbReference type="Pfam" id="PF00665">
    <property type="entry name" value="rve"/>
    <property type="match status" value="1"/>
</dbReference>
<sequence length="96" mass="10910">MRDGWTYLASILDLHTQKIVGYSYSKTMDTSLVLNALNNAITSQKPDKGLIIHQDRGSQYTSKEYRQAVESKGFKLSYSAKGCPYDNACIEIFMQY</sequence>
<evidence type="ECO:0000313" key="3">
    <source>
        <dbReference type="Proteomes" id="UP000243547"/>
    </source>
</evidence>
<dbReference type="InterPro" id="IPR050900">
    <property type="entry name" value="Transposase_IS3/IS150/IS904"/>
</dbReference>
<dbReference type="GO" id="GO:0015074">
    <property type="term" value="P:DNA integration"/>
    <property type="evidence" value="ECO:0007669"/>
    <property type="project" value="InterPro"/>
</dbReference>
<organism evidence="2 3">
    <name type="scientific">Anaerobranca californiensis DSM 14826</name>
    <dbReference type="NCBI Taxonomy" id="1120989"/>
    <lineage>
        <taxon>Bacteria</taxon>
        <taxon>Bacillati</taxon>
        <taxon>Bacillota</taxon>
        <taxon>Clostridia</taxon>
        <taxon>Eubacteriales</taxon>
        <taxon>Proteinivoracaceae</taxon>
        <taxon>Anaerobranca</taxon>
    </lineage>
</organism>
<accession>A0A1M6K5Z0</accession>
<dbReference type="SUPFAM" id="SSF53098">
    <property type="entry name" value="Ribonuclease H-like"/>
    <property type="match status" value="1"/>
</dbReference>
<dbReference type="Proteomes" id="UP000243547">
    <property type="component" value="Unassembled WGS sequence"/>
</dbReference>
<reference evidence="3" key="1">
    <citation type="submission" date="2016-11" db="EMBL/GenBank/DDBJ databases">
        <authorList>
            <person name="Varghese N."/>
            <person name="Submissions S."/>
        </authorList>
    </citation>
    <scope>NUCLEOTIDE SEQUENCE [LARGE SCALE GENOMIC DNA]</scope>
    <source>
        <strain evidence="3">DSM 14826</strain>
    </source>
</reference>
<gene>
    <name evidence="2" type="ORF">SAMN02745227_00001</name>
</gene>
<dbReference type="InterPro" id="IPR012337">
    <property type="entry name" value="RNaseH-like_sf"/>
</dbReference>
<protein>
    <submittedName>
        <fullName evidence="2">Integrase core domain-containing protein</fullName>
    </submittedName>
</protein>
<dbReference type="PROSITE" id="PS50994">
    <property type="entry name" value="INTEGRASE"/>
    <property type="match status" value="1"/>
</dbReference>
<proteinExistence type="predicted"/>
<dbReference type="PANTHER" id="PTHR46889">
    <property type="entry name" value="TRANSPOSASE INSF FOR INSERTION SEQUENCE IS3B-RELATED"/>
    <property type="match status" value="1"/>
</dbReference>
<feature type="domain" description="Integrase catalytic" evidence="1">
    <location>
        <begin position="1"/>
        <end position="96"/>
    </location>
</feature>
<keyword evidence="3" id="KW-1185">Reference proteome</keyword>
<name>A0A1M6K5Z0_9FIRM</name>
<evidence type="ECO:0000259" key="1">
    <source>
        <dbReference type="PROSITE" id="PS50994"/>
    </source>
</evidence>
<dbReference type="Gene3D" id="3.30.420.10">
    <property type="entry name" value="Ribonuclease H-like superfamily/Ribonuclease H"/>
    <property type="match status" value="1"/>
</dbReference>
<evidence type="ECO:0000313" key="2">
    <source>
        <dbReference type="EMBL" id="SHJ54348.1"/>
    </source>
</evidence>